<protein>
    <submittedName>
        <fullName evidence="2">Uncharacterized protein</fullName>
    </submittedName>
</protein>
<dbReference type="EMBL" id="VSRR010006815">
    <property type="protein sequence ID" value="MPC45625.1"/>
    <property type="molecule type" value="Genomic_DNA"/>
</dbReference>
<dbReference type="Proteomes" id="UP000324222">
    <property type="component" value="Unassembled WGS sequence"/>
</dbReference>
<comment type="caution">
    <text evidence="2">The sequence shown here is derived from an EMBL/GenBank/DDBJ whole genome shotgun (WGS) entry which is preliminary data.</text>
</comment>
<organism evidence="2 3">
    <name type="scientific">Portunus trituberculatus</name>
    <name type="common">Swimming crab</name>
    <name type="synonym">Neptunus trituberculatus</name>
    <dbReference type="NCBI Taxonomy" id="210409"/>
    <lineage>
        <taxon>Eukaryota</taxon>
        <taxon>Metazoa</taxon>
        <taxon>Ecdysozoa</taxon>
        <taxon>Arthropoda</taxon>
        <taxon>Crustacea</taxon>
        <taxon>Multicrustacea</taxon>
        <taxon>Malacostraca</taxon>
        <taxon>Eumalacostraca</taxon>
        <taxon>Eucarida</taxon>
        <taxon>Decapoda</taxon>
        <taxon>Pleocyemata</taxon>
        <taxon>Brachyura</taxon>
        <taxon>Eubrachyura</taxon>
        <taxon>Portunoidea</taxon>
        <taxon>Portunidae</taxon>
        <taxon>Portuninae</taxon>
        <taxon>Portunus</taxon>
    </lineage>
</organism>
<keyword evidence="3" id="KW-1185">Reference proteome</keyword>
<keyword evidence="1" id="KW-0472">Membrane</keyword>
<proteinExistence type="predicted"/>
<evidence type="ECO:0000256" key="1">
    <source>
        <dbReference type="SAM" id="Phobius"/>
    </source>
</evidence>
<feature type="transmembrane region" description="Helical" evidence="1">
    <location>
        <begin position="97"/>
        <end position="124"/>
    </location>
</feature>
<gene>
    <name evidence="2" type="ORF">E2C01_039331</name>
</gene>
<accession>A0A5B7FJF1</accession>
<evidence type="ECO:0000313" key="3">
    <source>
        <dbReference type="Proteomes" id="UP000324222"/>
    </source>
</evidence>
<keyword evidence="1" id="KW-0812">Transmembrane</keyword>
<reference evidence="2 3" key="1">
    <citation type="submission" date="2019-05" db="EMBL/GenBank/DDBJ databases">
        <title>Another draft genome of Portunus trituberculatus and its Hox gene families provides insights of decapod evolution.</title>
        <authorList>
            <person name="Jeong J.-H."/>
            <person name="Song I."/>
            <person name="Kim S."/>
            <person name="Choi T."/>
            <person name="Kim D."/>
            <person name="Ryu S."/>
            <person name="Kim W."/>
        </authorList>
    </citation>
    <scope>NUCLEOTIDE SEQUENCE [LARGE SCALE GENOMIC DNA]</scope>
    <source>
        <tissue evidence="2">Muscle</tissue>
    </source>
</reference>
<sequence>MQRLASRKIWYYTTITIAITTTPAPPPTCQACSIFFSVLWVKAQRDVWCDASSCLYRDALMMKYLVLLPAMPPEVPEQLAPTALAPPPPLPPSVLELVAPVVVLLLLLLSVVLVVVLLWLLLLLRLFPPIPIPPTIPLLAGGGGAEDPPGALLPPKGTPNFPPDAPEPILGADWADVWLNPGDMRVLALVLVVGDWGSLEAVCWGNLGVGVCWGAGGLAASLVLLEDEWLDCESSEVPTDQPPSVWVKCVSERMDERMIGGGIRY</sequence>
<dbReference type="AlphaFoldDB" id="A0A5B7FJF1"/>
<name>A0A5B7FJF1_PORTR</name>
<evidence type="ECO:0000313" key="2">
    <source>
        <dbReference type="EMBL" id="MPC45625.1"/>
    </source>
</evidence>
<keyword evidence="1" id="KW-1133">Transmembrane helix</keyword>